<dbReference type="STRING" id="1618443.UV73_C0011G0010"/>
<keyword evidence="9" id="KW-0812">Transmembrane</keyword>
<keyword evidence="9" id="KW-0472">Membrane</keyword>
<dbReference type="InterPro" id="IPR017938">
    <property type="entry name" value="Riboflavin_synthase-like_b-brl"/>
</dbReference>
<dbReference type="GO" id="GO:0016491">
    <property type="term" value="F:oxidoreductase activity"/>
    <property type="evidence" value="ECO:0007669"/>
    <property type="project" value="UniProtKB-KW"/>
</dbReference>
<dbReference type="Gene3D" id="2.40.30.10">
    <property type="entry name" value="Translation factors"/>
    <property type="match status" value="1"/>
</dbReference>
<organism evidence="11 12">
    <name type="scientific">Candidatus Gottesmanbacteria bacterium GW2011_GWA2_43_14</name>
    <dbReference type="NCBI Taxonomy" id="1618443"/>
    <lineage>
        <taxon>Bacteria</taxon>
        <taxon>Candidatus Gottesmaniibacteriota</taxon>
    </lineage>
</organism>
<protein>
    <submittedName>
        <fullName evidence="11">FAD-binding oxidoreductase</fullName>
    </submittedName>
</protein>
<evidence type="ECO:0000256" key="4">
    <source>
        <dbReference type="ARBA" id="ARBA00022723"/>
    </source>
</evidence>
<dbReference type="SUPFAM" id="SSF63380">
    <property type="entry name" value="Riboflavin synthase domain-like"/>
    <property type="match status" value="1"/>
</dbReference>
<feature type="domain" description="FAD-binding FR-type" evidence="10">
    <location>
        <begin position="1"/>
        <end position="100"/>
    </location>
</feature>
<dbReference type="InterPro" id="IPR008333">
    <property type="entry name" value="Cbr1-like_FAD-bd_dom"/>
</dbReference>
<dbReference type="InterPro" id="IPR050415">
    <property type="entry name" value="MRET"/>
</dbReference>
<evidence type="ECO:0000256" key="1">
    <source>
        <dbReference type="ARBA" id="ARBA00001974"/>
    </source>
</evidence>
<sequence length="244" mass="27508">MNEYQITGKKLLSDDIAVFQLSPVAKELLTFQPGQYCLISDPDFEKPEEEHIFSIASEPENRHHLEFAVRAYGRWTKNLLKQEKGKKLKIRGFFGKFLMPEKCGAAVFLVGGVGISPVISILRHLARKKSDSYLRLFYGNRTPDSAVYGTELKELEKDLPGFKVIEVFSESPGNTDALSGFISRELLTSEIDMQLLPVFFISGPPVFLIKMAGILKELGVPPKNIKMEKIISPRLPFLHPVNKK</sequence>
<dbReference type="PRINTS" id="PR00410">
    <property type="entry name" value="PHEHYDRXLASE"/>
</dbReference>
<keyword evidence="6" id="KW-0560">Oxidoreductase</keyword>
<name>A0A0G1GBM8_9BACT</name>
<evidence type="ECO:0000313" key="11">
    <source>
        <dbReference type="EMBL" id="KKS96338.1"/>
    </source>
</evidence>
<evidence type="ECO:0000256" key="2">
    <source>
        <dbReference type="ARBA" id="ARBA00022630"/>
    </source>
</evidence>
<dbReference type="Gene3D" id="3.40.50.80">
    <property type="entry name" value="Nucleotide-binding domain of ferredoxin-NADP reductase (FNR) module"/>
    <property type="match status" value="1"/>
</dbReference>
<dbReference type="PROSITE" id="PS51384">
    <property type="entry name" value="FAD_FR"/>
    <property type="match status" value="1"/>
</dbReference>
<dbReference type="SUPFAM" id="SSF52343">
    <property type="entry name" value="Ferredoxin reductase-like, C-terminal NADP-linked domain"/>
    <property type="match status" value="1"/>
</dbReference>
<proteinExistence type="predicted"/>
<dbReference type="Pfam" id="PF00970">
    <property type="entry name" value="FAD_binding_6"/>
    <property type="match status" value="1"/>
</dbReference>
<dbReference type="InterPro" id="IPR017927">
    <property type="entry name" value="FAD-bd_FR_type"/>
</dbReference>
<dbReference type="GO" id="GO:0050660">
    <property type="term" value="F:flavin adenine dinucleotide binding"/>
    <property type="evidence" value="ECO:0007669"/>
    <property type="project" value="TreeGrafter"/>
</dbReference>
<reference evidence="11 12" key="1">
    <citation type="journal article" date="2015" name="Nature">
        <title>rRNA introns, odd ribosomes, and small enigmatic genomes across a large radiation of phyla.</title>
        <authorList>
            <person name="Brown C.T."/>
            <person name="Hug L.A."/>
            <person name="Thomas B.C."/>
            <person name="Sharon I."/>
            <person name="Castelle C.J."/>
            <person name="Singh A."/>
            <person name="Wilkins M.J."/>
            <person name="Williams K.H."/>
            <person name="Banfield J.F."/>
        </authorList>
    </citation>
    <scope>NUCLEOTIDE SEQUENCE [LARGE SCALE GENOMIC DNA]</scope>
</reference>
<dbReference type="InterPro" id="IPR001433">
    <property type="entry name" value="OxRdtase_FAD/NAD-bd"/>
</dbReference>
<dbReference type="PANTHER" id="PTHR47354:SF8">
    <property type="entry name" value="1,2-PHENYLACETYL-COA EPOXIDASE, SUBUNIT E"/>
    <property type="match status" value="1"/>
</dbReference>
<evidence type="ECO:0000256" key="3">
    <source>
        <dbReference type="ARBA" id="ARBA00022714"/>
    </source>
</evidence>
<evidence type="ECO:0000256" key="6">
    <source>
        <dbReference type="ARBA" id="ARBA00023002"/>
    </source>
</evidence>
<comment type="caution">
    <text evidence="11">The sequence shown here is derived from an EMBL/GenBank/DDBJ whole genome shotgun (WGS) entry which is preliminary data.</text>
</comment>
<dbReference type="GO" id="GO:0051537">
    <property type="term" value="F:2 iron, 2 sulfur cluster binding"/>
    <property type="evidence" value="ECO:0007669"/>
    <property type="project" value="UniProtKB-KW"/>
</dbReference>
<dbReference type="Pfam" id="PF00175">
    <property type="entry name" value="NAD_binding_1"/>
    <property type="match status" value="1"/>
</dbReference>
<keyword evidence="8" id="KW-0411">Iron-sulfur</keyword>
<keyword evidence="7" id="KW-0408">Iron</keyword>
<dbReference type="InterPro" id="IPR039261">
    <property type="entry name" value="FNR_nucleotide-bd"/>
</dbReference>
<dbReference type="GO" id="GO:0046872">
    <property type="term" value="F:metal ion binding"/>
    <property type="evidence" value="ECO:0007669"/>
    <property type="project" value="UniProtKB-KW"/>
</dbReference>
<gene>
    <name evidence="11" type="ORF">UV73_C0011G0010</name>
</gene>
<feature type="transmembrane region" description="Helical" evidence="9">
    <location>
        <begin position="105"/>
        <end position="126"/>
    </location>
</feature>
<dbReference type="AlphaFoldDB" id="A0A0G1GBM8"/>
<keyword evidence="9" id="KW-1133">Transmembrane helix</keyword>
<keyword evidence="2" id="KW-0285">Flavoprotein</keyword>
<keyword evidence="3" id="KW-0001">2Fe-2S</keyword>
<keyword evidence="5" id="KW-0274">FAD</keyword>
<evidence type="ECO:0000256" key="9">
    <source>
        <dbReference type="SAM" id="Phobius"/>
    </source>
</evidence>
<evidence type="ECO:0000259" key="10">
    <source>
        <dbReference type="PROSITE" id="PS51384"/>
    </source>
</evidence>
<dbReference type="CDD" id="cd00322">
    <property type="entry name" value="FNR_like"/>
    <property type="match status" value="1"/>
</dbReference>
<accession>A0A0G1GBM8</accession>
<dbReference type="PANTHER" id="PTHR47354">
    <property type="entry name" value="NADH OXIDOREDUCTASE HCR"/>
    <property type="match status" value="1"/>
</dbReference>
<evidence type="ECO:0000256" key="5">
    <source>
        <dbReference type="ARBA" id="ARBA00022827"/>
    </source>
</evidence>
<dbReference type="Proteomes" id="UP000034894">
    <property type="component" value="Unassembled WGS sequence"/>
</dbReference>
<dbReference type="EMBL" id="LCFP01000011">
    <property type="protein sequence ID" value="KKS96338.1"/>
    <property type="molecule type" value="Genomic_DNA"/>
</dbReference>
<keyword evidence="4" id="KW-0479">Metal-binding</keyword>
<evidence type="ECO:0000313" key="12">
    <source>
        <dbReference type="Proteomes" id="UP000034894"/>
    </source>
</evidence>
<comment type="cofactor">
    <cofactor evidence="1">
        <name>FAD</name>
        <dbReference type="ChEBI" id="CHEBI:57692"/>
    </cofactor>
</comment>
<evidence type="ECO:0000256" key="7">
    <source>
        <dbReference type="ARBA" id="ARBA00023004"/>
    </source>
</evidence>
<evidence type="ECO:0000256" key="8">
    <source>
        <dbReference type="ARBA" id="ARBA00023014"/>
    </source>
</evidence>